<gene>
    <name evidence="2" type="primary">Hypp5021</name>
    <name evidence="2" type="ORF">BLAG_LOCUS24467</name>
</gene>
<organism evidence="2 3">
    <name type="scientific">Branchiostoma lanceolatum</name>
    <name type="common">Common lancelet</name>
    <name type="synonym">Amphioxus lanceolatum</name>
    <dbReference type="NCBI Taxonomy" id="7740"/>
    <lineage>
        <taxon>Eukaryota</taxon>
        <taxon>Metazoa</taxon>
        <taxon>Chordata</taxon>
        <taxon>Cephalochordata</taxon>
        <taxon>Leptocardii</taxon>
        <taxon>Amphioxiformes</taxon>
        <taxon>Branchiostomatidae</taxon>
        <taxon>Branchiostoma</taxon>
    </lineage>
</organism>
<dbReference type="AlphaFoldDB" id="A0A8K0EXW4"/>
<dbReference type="OrthoDB" id="10498591at2759"/>
<dbReference type="EMBL" id="OV696694">
    <property type="protein sequence ID" value="CAH1272981.1"/>
    <property type="molecule type" value="Genomic_DNA"/>
</dbReference>
<keyword evidence="3" id="KW-1185">Reference proteome</keyword>
<protein>
    <submittedName>
        <fullName evidence="2">Hypp5021 protein</fullName>
    </submittedName>
</protein>
<evidence type="ECO:0000313" key="2">
    <source>
        <dbReference type="EMBL" id="CAH1272981.1"/>
    </source>
</evidence>
<dbReference type="Proteomes" id="UP000838412">
    <property type="component" value="Chromosome 9"/>
</dbReference>
<evidence type="ECO:0000313" key="3">
    <source>
        <dbReference type="Proteomes" id="UP000838412"/>
    </source>
</evidence>
<sequence>MATETILTPGVEGLFQRKRSSYSRDLNRPIPFLSAQILSDPRVLAHLQQLHDTAQANGHLLGQDDAPDRDLLPETIANYNRRTPMEAFKAVLRNVRPFTPVRLPSPAFPGYLCTQCDPQKTEYEGALRFYYEDGEREVTKAVRVRNTTTVEDLVPTLEEKFNLGPASDGEGRVLFQVQEGEPHCSGSGSAETPRRPQPVTPAREGFTSS</sequence>
<evidence type="ECO:0000256" key="1">
    <source>
        <dbReference type="SAM" id="MobiDB-lite"/>
    </source>
</evidence>
<name>A0A8K0EXW4_BRALA</name>
<feature type="region of interest" description="Disordered" evidence="1">
    <location>
        <begin position="180"/>
        <end position="209"/>
    </location>
</feature>
<reference evidence="2" key="1">
    <citation type="submission" date="2022-01" db="EMBL/GenBank/DDBJ databases">
        <authorList>
            <person name="Braso-Vives M."/>
        </authorList>
    </citation>
    <scope>NUCLEOTIDE SEQUENCE</scope>
</reference>
<proteinExistence type="predicted"/>
<accession>A0A8K0EXW4</accession>